<comment type="similarity">
    <text evidence="5">Belongs to the muscleblind family.</text>
</comment>
<dbReference type="PANTHER" id="PTHR12675">
    <property type="entry name" value="MUSCLEBLIND-LIKE PROTEIN"/>
    <property type="match status" value="1"/>
</dbReference>
<dbReference type="GO" id="GO:0008270">
    <property type="term" value="F:zinc ion binding"/>
    <property type="evidence" value="ECO:0007669"/>
    <property type="project" value="UniProtKB-KW"/>
</dbReference>
<comment type="caution">
    <text evidence="8">The sequence shown here is derived from an EMBL/GenBank/DDBJ whole genome shotgun (WGS) entry which is preliminary data.</text>
</comment>
<dbReference type="Gene3D" id="3.30.1370.210">
    <property type="match status" value="2"/>
</dbReference>
<organism evidence="8 9">
    <name type="scientific">Candidula unifasciata</name>
    <dbReference type="NCBI Taxonomy" id="100452"/>
    <lineage>
        <taxon>Eukaryota</taxon>
        <taxon>Metazoa</taxon>
        <taxon>Spiralia</taxon>
        <taxon>Lophotrochozoa</taxon>
        <taxon>Mollusca</taxon>
        <taxon>Gastropoda</taxon>
        <taxon>Heterobranchia</taxon>
        <taxon>Euthyneura</taxon>
        <taxon>Panpulmonata</taxon>
        <taxon>Eupulmonata</taxon>
        <taxon>Stylommatophora</taxon>
        <taxon>Helicina</taxon>
        <taxon>Helicoidea</taxon>
        <taxon>Geomitridae</taxon>
        <taxon>Candidula</taxon>
    </lineage>
</organism>
<keyword evidence="9" id="KW-1185">Reference proteome</keyword>
<sequence>GKCQRKDPPCKYLHPPQHLREQLLQNGRNNLILKNLQVQAYQTQYANIMPMPGAKTVTMSAVMPGQYSYLTHYPGLQTLSNIPGQPPAATYSPYLTSFASMPMPGGADPTSVMSQGMPANMIAAKAVRADKFEVCREFQRGTCSRPASECRYAHPADHIVVDATDNHVTVCMDFVKSKCTRDQCKYFHPPSHLQALVRAAHARSQAVASNNNTNSCSTLQSTVPGMMPAYKRIAIGDISKGGYPVYQTNPLMSPLQHTSLMHLQQQPSYIPMSSSGLGLYMMSKSSHSSSISNNNTTSAHGATHVPSIPNNAYHVEYFGSNKQ</sequence>
<keyword evidence="3 6" id="KW-0863">Zinc-finger</keyword>
<evidence type="ECO:0000313" key="8">
    <source>
        <dbReference type="EMBL" id="CAG5135261.1"/>
    </source>
</evidence>
<keyword evidence="2" id="KW-0677">Repeat</keyword>
<gene>
    <name evidence="8" type="ORF">CUNI_LOCUS20819</name>
</gene>
<keyword evidence="1 6" id="KW-0479">Metal-binding</keyword>
<name>A0A8S4AB30_9EUPU</name>
<evidence type="ECO:0000256" key="5">
    <source>
        <dbReference type="ARBA" id="ARBA00038226"/>
    </source>
</evidence>
<dbReference type="GO" id="GO:0005654">
    <property type="term" value="C:nucleoplasm"/>
    <property type="evidence" value="ECO:0007669"/>
    <property type="project" value="TreeGrafter"/>
</dbReference>
<feature type="zinc finger region" description="C3H1-type" evidence="6">
    <location>
        <begin position="129"/>
        <end position="157"/>
    </location>
</feature>
<dbReference type="GO" id="GO:0003723">
    <property type="term" value="F:RNA binding"/>
    <property type="evidence" value="ECO:0007669"/>
    <property type="project" value="TreeGrafter"/>
</dbReference>
<feature type="domain" description="C3H1-type" evidence="7">
    <location>
        <begin position="165"/>
        <end position="191"/>
    </location>
</feature>
<dbReference type="SMART" id="SM00356">
    <property type="entry name" value="ZnF_C3H1"/>
    <property type="match status" value="2"/>
</dbReference>
<evidence type="ECO:0000256" key="6">
    <source>
        <dbReference type="PROSITE-ProRule" id="PRU00723"/>
    </source>
</evidence>
<dbReference type="EMBL" id="CAJHNH020008112">
    <property type="protein sequence ID" value="CAG5135261.1"/>
    <property type="molecule type" value="Genomic_DNA"/>
</dbReference>
<dbReference type="PANTHER" id="PTHR12675:SF12">
    <property type="entry name" value="PROTEIN MUSCLEBLIND"/>
    <property type="match status" value="1"/>
</dbReference>
<feature type="non-terminal residue" evidence="8">
    <location>
        <position position="323"/>
    </location>
</feature>
<accession>A0A8S4AB30</accession>
<dbReference type="InterPro" id="IPR000571">
    <property type="entry name" value="Znf_CCCH"/>
</dbReference>
<dbReference type="InterPro" id="IPR054429">
    <property type="entry name" value="Znf-CCCH_Muscleblind-like"/>
</dbReference>
<proteinExistence type="inferred from homology"/>
<dbReference type="PROSITE" id="PS50103">
    <property type="entry name" value="ZF_C3H1"/>
    <property type="match status" value="2"/>
</dbReference>
<evidence type="ECO:0000259" key="7">
    <source>
        <dbReference type="PROSITE" id="PS50103"/>
    </source>
</evidence>
<reference evidence="8" key="1">
    <citation type="submission" date="2021-04" db="EMBL/GenBank/DDBJ databases">
        <authorList>
            <consortium name="Molecular Ecology Group"/>
        </authorList>
    </citation>
    <scope>NUCLEOTIDE SEQUENCE</scope>
</reference>
<keyword evidence="4 6" id="KW-0862">Zinc</keyword>
<feature type="non-terminal residue" evidence="8">
    <location>
        <position position="1"/>
    </location>
</feature>
<evidence type="ECO:0000256" key="4">
    <source>
        <dbReference type="ARBA" id="ARBA00022833"/>
    </source>
</evidence>
<dbReference type="OrthoDB" id="6285980at2759"/>
<evidence type="ECO:0000313" key="9">
    <source>
        <dbReference type="Proteomes" id="UP000678393"/>
    </source>
</evidence>
<evidence type="ECO:0000256" key="1">
    <source>
        <dbReference type="ARBA" id="ARBA00022723"/>
    </source>
</evidence>
<dbReference type="GO" id="GO:0005737">
    <property type="term" value="C:cytoplasm"/>
    <property type="evidence" value="ECO:0007669"/>
    <property type="project" value="TreeGrafter"/>
</dbReference>
<feature type="zinc finger region" description="C3H1-type" evidence="6">
    <location>
        <begin position="165"/>
        <end position="191"/>
    </location>
</feature>
<feature type="domain" description="C3H1-type" evidence="7">
    <location>
        <begin position="129"/>
        <end position="157"/>
    </location>
</feature>
<evidence type="ECO:0000256" key="2">
    <source>
        <dbReference type="ARBA" id="ARBA00022737"/>
    </source>
</evidence>
<dbReference type="Proteomes" id="UP000678393">
    <property type="component" value="Unassembled WGS sequence"/>
</dbReference>
<dbReference type="Pfam" id="PF22628">
    <property type="entry name" value="zf-CCCH_10"/>
    <property type="match status" value="2"/>
</dbReference>
<dbReference type="GO" id="GO:0043484">
    <property type="term" value="P:regulation of RNA splicing"/>
    <property type="evidence" value="ECO:0007669"/>
    <property type="project" value="TreeGrafter"/>
</dbReference>
<evidence type="ECO:0000256" key="3">
    <source>
        <dbReference type="ARBA" id="ARBA00022771"/>
    </source>
</evidence>
<protein>
    <recommendedName>
        <fullName evidence="7">C3H1-type domain-containing protein</fullName>
    </recommendedName>
</protein>
<dbReference type="AlphaFoldDB" id="A0A8S4AB30"/>